<dbReference type="InterPro" id="IPR043128">
    <property type="entry name" value="Rev_trsase/Diguanyl_cyclase"/>
</dbReference>
<accession>A0A8J6TXQ3</accession>
<gene>
    <name evidence="1" type="ORF">H8D24_06345</name>
</gene>
<dbReference type="InterPro" id="IPR029787">
    <property type="entry name" value="Nucleotide_cyclase"/>
</dbReference>
<comment type="caution">
    <text evidence="1">The sequence shown here is derived from an EMBL/GenBank/DDBJ whole genome shotgun (WGS) entry which is preliminary data.</text>
</comment>
<dbReference type="AlphaFoldDB" id="A0A8J6TXQ3"/>
<evidence type="ECO:0000313" key="2">
    <source>
        <dbReference type="Proteomes" id="UP000654401"/>
    </source>
</evidence>
<dbReference type="Proteomes" id="UP000654401">
    <property type="component" value="Unassembled WGS sequence"/>
</dbReference>
<dbReference type="EMBL" id="JACNFK010000031">
    <property type="protein sequence ID" value="MBC8520007.1"/>
    <property type="molecule type" value="Genomic_DNA"/>
</dbReference>
<dbReference type="SUPFAM" id="SSF55073">
    <property type="entry name" value="Nucleotide cyclase"/>
    <property type="match status" value="1"/>
</dbReference>
<evidence type="ECO:0000313" key="1">
    <source>
        <dbReference type="EMBL" id="MBC8520007.1"/>
    </source>
</evidence>
<protein>
    <submittedName>
        <fullName evidence="1">GGDEF domain-containing protein</fullName>
    </submittedName>
</protein>
<sequence>MKARGKSSKIITSIVGDGAETLLKSADLAMYRSKKRGHNGYAFYTEEID</sequence>
<reference evidence="1 2" key="1">
    <citation type="submission" date="2020-08" db="EMBL/GenBank/DDBJ databases">
        <title>Bridging the membrane lipid divide: bacteria of the FCB group superphylum have the potential to synthesize archaeal ether lipids.</title>
        <authorList>
            <person name="Villanueva L."/>
            <person name="Von Meijenfeldt F.A.B."/>
            <person name="Westbye A.B."/>
            <person name="Yadav S."/>
            <person name="Hopmans E.C."/>
            <person name="Dutilh B.E."/>
            <person name="Sinninghe Damste J.S."/>
        </authorList>
    </citation>
    <scope>NUCLEOTIDE SEQUENCE [LARGE SCALE GENOMIC DNA]</scope>
    <source>
        <strain evidence="1">NIOZ-UU100</strain>
    </source>
</reference>
<name>A0A8J6TXQ3_9GAMM</name>
<dbReference type="Gene3D" id="3.30.70.270">
    <property type="match status" value="1"/>
</dbReference>
<proteinExistence type="predicted"/>
<organism evidence="1 2">
    <name type="scientific">Candidatus Thiopontia autotrophica</name>
    <dbReference type="NCBI Taxonomy" id="2841688"/>
    <lineage>
        <taxon>Bacteria</taxon>
        <taxon>Pseudomonadati</taxon>
        <taxon>Pseudomonadota</taxon>
        <taxon>Gammaproteobacteria</taxon>
        <taxon>Candidatus Thiopontia</taxon>
    </lineage>
</organism>